<dbReference type="PANTHER" id="PTHR24161">
    <property type="entry name" value="ANK_REP_REGION DOMAIN-CONTAINING PROTEIN-RELATED"/>
    <property type="match status" value="1"/>
</dbReference>
<dbReference type="OrthoDB" id="6781668at2759"/>
<evidence type="ECO:0000256" key="6">
    <source>
        <dbReference type="SAM" id="Phobius"/>
    </source>
</evidence>
<dbReference type="Gene3D" id="1.25.40.20">
    <property type="entry name" value="Ankyrin repeat-containing domain"/>
    <property type="match status" value="1"/>
</dbReference>
<dbReference type="SMART" id="SM00248">
    <property type="entry name" value="ANK"/>
    <property type="match status" value="5"/>
</dbReference>
<sequence length="661" mass="73205">MSSATAATPARPPTAPNGVPSSGQHHGQLDHVPLGRDPLPVEKDMMQLARLGEVGAIQKLFDSREFDANYSDEQGITPLHWAAINNHYALCHFLIQSGANVNARGGDAAATPVLWAAKRCHYYVVNLLLRNGADPLLADDQGYNLLHSATLDGNVYQIVMLLHEDIPIDVPDAQCHTSLMWAAYKGFPQCVDTLLKWGASVYATDEQGFTALHWALVKGSLPCIQKLIEYGADRFVQSNDGKSPAVTAKEMNSTKQWHRALAACGYDEDGNPKDFPLSFIIKDRRGFVSKFFFLWPFLVILCALYILSNMVVYAAVPITFVTVFCLQWTAQQLLRWAPSDMNHMQRTPFLAGVFAGTSFWDGVRWIVKILPSTYLSNPFFNLLFAASYGLCVYFYLMTMLEDPGFVPKPGSRHQQKAIIEELLASHKYDEQNFCVSCMVRKPLRNLEVLPDPTVTHCAVLGPSFCVQLSKDPFTLITNAWGILQLIWVTMLLFVQLIQIARAQTTYESMRGHGPANAATAAITSGALSADGASLGASGMGPDPNLPPHHRRKKTPDGCFEQWKRLLGLDTFVATALHDSRANDVMARRRRENPFSRGMLTNCRDFWADGAPVFGKRENGRAALGGQQVNYARMYAVPPRMRAARGGDADYMAVEAAEDERV</sequence>
<dbReference type="STRING" id="331657.A0A4U0XL73"/>
<organism evidence="7 8">
    <name type="scientific">Cryomyces minteri</name>
    <dbReference type="NCBI Taxonomy" id="331657"/>
    <lineage>
        <taxon>Eukaryota</taxon>
        <taxon>Fungi</taxon>
        <taxon>Dikarya</taxon>
        <taxon>Ascomycota</taxon>
        <taxon>Pezizomycotina</taxon>
        <taxon>Dothideomycetes</taxon>
        <taxon>Dothideomycetes incertae sedis</taxon>
        <taxon>Cryomyces</taxon>
    </lineage>
</organism>
<keyword evidence="6" id="KW-1133">Transmembrane helix</keyword>
<protein>
    <recommendedName>
        <fullName evidence="1">protein S-acyltransferase</fullName>
        <ecNumber evidence="1">2.3.1.225</ecNumber>
    </recommendedName>
</protein>
<feature type="repeat" description="ANK" evidence="4">
    <location>
        <begin position="207"/>
        <end position="239"/>
    </location>
</feature>
<dbReference type="Pfam" id="PF12796">
    <property type="entry name" value="Ank_2"/>
    <property type="match status" value="2"/>
</dbReference>
<dbReference type="PROSITE" id="PS50088">
    <property type="entry name" value="ANK_REPEAT"/>
    <property type="match status" value="3"/>
</dbReference>
<dbReference type="PROSITE" id="PS50297">
    <property type="entry name" value="ANK_REP_REGION"/>
    <property type="match status" value="2"/>
</dbReference>
<feature type="region of interest" description="Disordered" evidence="5">
    <location>
        <begin position="533"/>
        <end position="554"/>
    </location>
</feature>
<evidence type="ECO:0000256" key="4">
    <source>
        <dbReference type="PROSITE-ProRule" id="PRU00023"/>
    </source>
</evidence>
<feature type="transmembrane region" description="Helical" evidence="6">
    <location>
        <begin position="349"/>
        <end position="367"/>
    </location>
</feature>
<dbReference type="Proteomes" id="UP000308768">
    <property type="component" value="Unassembled WGS sequence"/>
</dbReference>
<feature type="repeat" description="ANK" evidence="4">
    <location>
        <begin position="74"/>
        <end position="106"/>
    </location>
</feature>
<evidence type="ECO:0000256" key="3">
    <source>
        <dbReference type="ARBA" id="ARBA00023043"/>
    </source>
</evidence>
<feature type="transmembrane region" description="Helical" evidence="6">
    <location>
        <begin position="479"/>
        <end position="500"/>
    </location>
</feature>
<dbReference type="EMBL" id="NAJN01000161">
    <property type="protein sequence ID" value="TKA78014.1"/>
    <property type="molecule type" value="Genomic_DNA"/>
</dbReference>
<evidence type="ECO:0000256" key="1">
    <source>
        <dbReference type="ARBA" id="ARBA00012210"/>
    </source>
</evidence>
<keyword evidence="6" id="KW-0472">Membrane</keyword>
<evidence type="ECO:0000313" key="8">
    <source>
        <dbReference type="Proteomes" id="UP000308768"/>
    </source>
</evidence>
<evidence type="ECO:0000256" key="5">
    <source>
        <dbReference type="SAM" id="MobiDB-lite"/>
    </source>
</evidence>
<evidence type="ECO:0000256" key="2">
    <source>
        <dbReference type="ARBA" id="ARBA00022737"/>
    </source>
</evidence>
<feature type="transmembrane region" description="Helical" evidence="6">
    <location>
        <begin position="287"/>
        <end position="306"/>
    </location>
</feature>
<evidence type="ECO:0000313" key="7">
    <source>
        <dbReference type="EMBL" id="TKA78014.1"/>
    </source>
</evidence>
<name>A0A4U0XL73_9PEZI</name>
<keyword evidence="8" id="KW-1185">Reference proteome</keyword>
<dbReference type="EC" id="2.3.1.225" evidence="1"/>
<dbReference type="InterPro" id="IPR036770">
    <property type="entry name" value="Ankyrin_rpt-contain_sf"/>
</dbReference>
<dbReference type="GO" id="GO:0019706">
    <property type="term" value="F:protein-cysteine S-palmitoyltransferase activity"/>
    <property type="evidence" value="ECO:0007669"/>
    <property type="project" value="UniProtKB-EC"/>
</dbReference>
<keyword evidence="3 4" id="KW-0040">ANK repeat</keyword>
<feature type="region of interest" description="Disordered" evidence="5">
    <location>
        <begin position="1"/>
        <end position="36"/>
    </location>
</feature>
<accession>A0A4U0XL73</accession>
<feature type="repeat" description="ANK" evidence="4">
    <location>
        <begin position="108"/>
        <end position="140"/>
    </location>
</feature>
<dbReference type="AlphaFoldDB" id="A0A4U0XL73"/>
<feature type="transmembrane region" description="Helical" evidence="6">
    <location>
        <begin position="379"/>
        <end position="396"/>
    </location>
</feature>
<dbReference type="InterPro" id="IPR002110">
    <property type="entry name" value="Ankyrin_rpt"/>
</dbReference>
<gene>
    <name evidence="7" type="ORF">B0A49_01596</name>
</gene>
<proteinExistence type="predicted"/>
<dbReference type="SUPFAM" id="SSF48403">
    <property type="entry name" value="Ankyrin repeat"/>
    <property type="match status" value="1"/>
</dbReference>
<reference evidence="7 8" key="1">
    <citation type="submission" date="2017-03" db="EMBL/GenBank/DDBJ databases">
        <title>Genomes of endolithic fungi from Antarctica.</title>
        <authorList>
            <person name="Coleine C."/>
            <person name="Masonjones S."/>
            <person name="Stajich J.E."/>
        </authorList>
    </citation>
    <scope>NUCLEOTIDE SEQUENCE [LARGE SCALE GENOMIC DNA]</scope>
    <source>
        <strain evidence="7 8">CCFEE 5187</strain>
    </source>
</reference>
<comment type="caution">
    <text evidence="7">The sequence shown here is derived from an EMBL/GenBank/DDBJ whole genome shotgun (WGS) entry which is preliminary data.</text>
</comment>
<keyword evidence="2" id="KW-0677">Repeat</keyword>
<keyword evidence="6" id="KW-0812">Transmembrane</keyword>
<dbReference type="PANTHER" id="PTHR24161:SF85">
    <property type="entry name" value="PALMITOYLTRANSFERASE HIP14"/>
    <property type="match status" value="1"/>
</dbReference>